<organism evidence="1 2">
    <name type="scientific">Vibrio campbellii (strain ATCC BAA-1116)</name>
    <dbReference type="NCBI Taxonomy" id="2902295"/>
    <lineage>
        <taxon>Bacteria</taxon>
        <taxon>Pseudomonadati</taxon>
        <taxon>Pseudomonadota</taxon>
        <taxon>Gammaproteobacteria</taxon>
        <taxon>Vibrionales</taxon>
        <taxon>Vibrionaceae</taxon>
        <taxon>Vibrio</taxon>
    </lineage>
</organism>
<dbReference type="Proteomes" id="UP000008152">
    <property type="component" value="Chromosome II"/>
</dbReference>
<sequence>MNNSPFVFITGQNRCRDKINSDRQCGLLFKTVVEA</sequence>
<evidence type="ECO:0000313" key="2">
    <source>
        <dbReference type="Proteomes" id="UP000008152"/>
    </source>
</evidence>
<gene>
    <name evidence="1" type="ordered locus">VIBHAR_04742</name>
</gene>
<evidence type="ECO:0000313" key="1">
    <source>
        <dbReference type="EMBL" id="ABU72651.1"/>
    </source>
</evidence>
<name>A7N3I3_VIBC1</name>
<dbReference type="EMBL" id="CP000790">
    <property type="protein sequence ID" value="ABU72651.1"/>
    <property type="molecule type" value="Genomic_DNA"/>
</dbReference>
<dbReference type="KEGG" id="vha:VIBHAR_04742"/>
<reference evidence="1 2" key="1">
    <citation type="submission" date="2007-08" db="EMBL/GenBank/DDBJ databases">
        <authorList>
            <consortium name="The Vibrio harveyi Genome Sequencing Project"/>
            <person name="Bassler B."/>
            <person name="Clifton S.W."/>
            <person name="Fulton L."/>
            <person name="Delehaunty K."/>
            <person name="Fronick C."/>
            <person name="Harrison M."/>
            <person name="Markivic C."/>
            <person name="Fulton R."/>
            <person name="Tin-Wollam A.-M."/>
            <person name="Shah N."/>
            <person name="Pepin K."/>
            <person name="Nash W."/>
            <person name="Thiruvilangam P."/>
            <person name="Bhonagiri V."/>
            <person name="Waters C."/>
            <person name="Tu K.C."/>
            <person name="Irgon J."/>
            <person name="Wilson R.K."/>
        </authorList>
    </citation>
    <scope>NUCLEOTIDE SEQUENCE [LARGE SCALE GENOMIC DNA]</scope>
    <source>
        <strain evidence="2">ATCC BAA-1116 / BB120</strain>
    </source>
</reference>
<dbReference type="AlphaFoldDB" id="A7N3I3"/>
<accession>A7N3I3</accession>
<protein>
    <submittedName>
        <fullName evidence="1">Uncharacterized protein</fullName>
    </submittedName>
</protein>
<proteinExistence type="predicted"/>